<evidence type="ECO:0000256" key="1">
    <source>
        <dbReference type="SAM" id="MobiDB-lite"/>
    </source>
</evidence>
<feature type="region of interest" description="Disordered" evidence="1">
    <location>
        <begin position="540"/>
        <end position="570"/>
    </location>
</feature>
<feature type="region of interest" description="Disordered" evidence="1">
    <location>
        <begin position="1"/>
        <end position="24"/>
    </location>
</feature>
<feature type="region of interest" description="Disordered" evidence="1">
    <location>
        <begin position="278"/>
        <end position="333"/>
    </location>
</feature>
<feature type="compositionally biased region" description="Basic and acidic residues" evidence="1">
    <location>
        <begin position="429"/>
        <end position="439"/>
    </location>
</feature>
<feature type="region of interest" description="Disordered" evidence="1">
    <location>
        <begin position="461"/>
        <end position="508"/>
    </location>
</feature>
<name>A0ABQ7EL21_BRACR</name>
<dbReference type="Proteomes" id="UP000266723">
    <property type="component" value="Unassembled WGS sequence"/>
</dbReference>
<feature type="compositionally biased region" description="Basic residues" evidence="1">
    <location>
        <begin position="279"/>
        <end position="301"/>
    </location>
</feature>
<dbReference type="EMBL" id="QGKV02000299">
    <property type="protein sequence ID" value="KAF3597674.1"/>
    <property type="molecule type" value="Genomic_DNA"/>
</dbReference>
<protein>
    <submittedName>
        <fullName evidence="2">Uncharacterized protein</fullName>
    </submittedName>
</protein>
<feature type="compositionally biased region" description="Basic and acidic residues" evidence="1">
    <location>
        <begin position="399"/>
        <end position="414"/>
    </location>
</feature>
<proteinExistence type="predicted"/>
<organism evidence="2 3">
    <name type="scientific">Brassica cretica</name>
    <name type="common">Mustard</name>
    <dbReference type="NCBI Taxonomy" id="69181"/>
    <lineage>
        <taxon>Eukaryota</taxon>
        <taxon>Viridiplantae</taxon>
        <taxon>Streptophyta</taxon>
        <taxon>Embryophyta</taxon>
        <taxon>Tracheophyta</taxon>
        <taxon>Spermatophyta</taxon>
        <taxon>Magnoliopsida</taxon>
        <taxon>eudicotyledons</taxon>
        <taxon>Gunneridae</taxon>
        <taxon>Pentapetalae</taxon>
        <taxon>rosids</taxon>
        <taxon>malvids</taxon>
        <taxon>Brassicales</taxon>
        <taxon>Brassicaceae</taxon>
        <taxon>Brassiceae</taxon>
        <taxon>Brassica</taxon>
    </lineage>
</organism>
<feature type="compositionally biased region" description="Polar residues" evidence="1">
    <location>
        <begin position="374"/>
        <end position="383"/>
    </location>
</feature>
<comment type="caution">
    <text evidence="2">The sequence shown here is derived from an EMBL/GenBank/DDBJ whole genome shotgun (WGS) entry which is preliminary data.</text>
</comment>
<reference evidence="2 3" key="1">
    <citation type="journal article" date="2020" name="BMC Genomics">
        <title>Intraspecific diversification of the crop wild relative Brassica cretica Lam. using demographic model selection.</title>
        <authorList>
            <person name="Kioukis A."/>
            <person name="Michalopoulou V.A."/>
            <person name="Briers L."/>
            <person name="Pirintsos S."/>
            <person name="Studholme D.J."/>
            <person name="Pavlidis P."/>
            <person name="Sarris P.F."/>
        </authorList>
    </citation>
    <scope>NUCLEOTIDE SEQUENCE [LARGE SCALE GENOMIC DNA]</scope>
    <source>
        <strain evidence="3">cv. PFS-1207/04</strain>
    </source>
</reference>
<evidence type="ECO:0000313" key="2">
    <source>
        <dbReference type="EMBL" id="KAF3597674.1"/>
    </source>
</evidence>
<accession>A0ABQ7EL21</accession>
<feature type="compositionally biased region" description="Basic and acidic residues" evidence="1">
    <location>
        <begin position="550"/>
        <end position="570"/>
    </location>
</feature>
<feature type="region of interest" description="Disordered" evidence="1">
    <location>
        <begin position="369"/>
        <end position="439"/>
    </location>
</feature>
<keyword evidence="3" id="KW-1185">Reference proteome</keyword>
<evidence type="ECO:0000313" key="3">
    <source>
        <dbReference type="Proteomes" id="UP000266723"/>
    </source>
</evidence>
<gene>
    <name evidence="2" type="ORF">DY000_02024560</name>
</gene>
<sequence length="570" mass="63211">MAQDDATFGAPGGEPTSTPEAAPPITADFMSSIMARLAHQDEVQKTTNDQLAALVVALTTPDGQTSRPQQIRRRLFNTNPTAAGGDLVSDDSEPNETLLADNPPVGSDLATIREIAELKLSFQQMSEKIHQATSTAPQIESVLAATSRTPFTSALTSVQLRKIEKLRLPEYKPGGDPVEHMTAFNIAMARARLLDEERGADNCKLGTTRKTLRKVAARGTLPPTKSNQLTAGALRTVDLTKHCKYHDVKGHNTTECKSLYAHYLSSLASGDFKFEPLKAKPKNVKSKNKERRAQRKATGKGRHSETQQRDDEEDAPRGNGEGDSSADEEQPANRRRIEVILSQQTLSSDDENDDTPVLEDLRDVLKRKFESEDSNSSTHNDLQTALDARKSQRISTSDPDPKERPNGDLRDKLNAGDSRTPQRPSRQHAPSDKNGRKDGYMYVVNENNVPVSTLVVRGEGWNKWDAPRGSGEGDSSADEEQPTNRRRIEVIFSQQTSSSDDENDNTPVLENLRDVLKRKFEFEDSNSFKHSDLRTALDAWKSRRISTSDPDPKERPNADLRDKLNAEVKQ</sequence>